<dbReference type="RefSeq" id="XP_043004275.1">
    <property type="nucleotide sequence ID" value="XM_043158920.1"/>
</dbReference>
<proteinExistence type="predicted"/>
<comment type="subcellular location">
    <subcellularLocation>
        <location evidence="1">Membrane</location>
        <topology evidence="1">Multi-pass membrane protein</topology>
    </subcellularLocation>
</comment>
<dbReference type="PANTHER" id="PTHR45649:SF3">
    <property type="entry name" value="POLYAMINE TRANSPORTER TPO5"/>
    <property type="match status" value="1"/>
</dbReference>
<protein>
    <submittedName>
        <fullName evidence="7">Uncharacterized protein</fullName>
    </submittedName>
</protein>
<dbReference type="GeneID" id="66082820"/>
<dbReference type="EMBL" id="CM032189">
    <property type="protein sequence ID" value="KAG7087804.1"/>
    <property type="molecule type" value="Genomic_DNA"/>
</dbReference>
<reference evidence="7" key="1">
    <citation type="journal article" date="2021" name="Genome Biol. Evol.">
        <title>The assembled and annotated genome of the fairy-ring fungus Marasmius oreades.</title>
        <authorList>
            <person name="Hiltunen M."/>
            <person name="Ament-Velasquez S.L."/>
            <person name="Johannesson H."/>
        </authorList>
    </citation>
    <scope>NUCLEOTIDE SEQUENCE</scope>
    <source>
        <strain evidence="7">03SP1</strain>
    </source>
</reference>
<dbReference type="GO" id="GO:0022857">
    <property type="term" value="F:transmembrane transporter activity"/>
    <property type="evidence" value="ECO:0007669"/>
    <property type="project" value="UniProtKB-ARBA"/>
</dbReference>
<dbReference type="GO" id="GO:0016020">
    <property type="term" value="C:membrane"/>
    <property type="evidence" value="ECO:0007669"/>
    <property type="project" value="UniProtKB-SubCell"/>
</dbReference>
<keyword evidence="2" id="KW-0813">Transport</keyword>
<evidence type="ECO:0000256" key="6">
    <source>
        <dbReference type="SAM" id="Phobius"/>
    </source>
</evidence>
<evidence type="ECO:0000256" key="4">
    <source>
        <dbReference type="ARBA" id="ARBA00022989"/>
    </source>
</evidence>
<dbReference type="PANTHER" id="PTHR45649">
    <property type="entry name" value="AMINO-ACID PERMEASE BAT1"/>
    <property type="match status" value="1"/>
</dbReference>
<gene>
    <name evidence="7" type="ORF">E1B28_013745</name>
</gene>
<comment type="caution">
    <text evidence="7">The sequence shown here is derived from an EMBL/GenBank/DDBJ whole genome shotgun (WGS) entry which is preliminary data.</text>
</comment>
<feature type="transmembrane region" description="Helical" evidence="6">
    <location>
        <begin position="73"/>
        <end position="93"/>
    </location>
</feature>
<evidence type="ECO:0000256" key="2">
    <source>
        <dbReference type="ARBA" id="ARBA00022448"/>
    </source>
</evidence>
<evidence type="ECO:0000256" key="1">
    <source>
        <dbReference type="ARBA" id="ARBA00004141"/>
    </source>
</evidence>
<dbReference type="AlphaFoldDB" id="A0A9P7RQE3"/>
<keyword evidence="4 6" id="KW-1133">Transmembrane helix</keyword>
<keyword evidence="8" id="KW-1185">Reference proteome</keyword>
<dbReference type="OrthoDB" id="3900342at2759"/>
<dbReference type="KEGG" id="more:E1B28_013745"/>
<feature type="transmembrane region" description="Helical" evidence="6">
    <location>
        <begin position="44"/>
        <end position="61"/>
    </location>
</feature>
<evidence type="ECO:0000256" key="5">
    <source>
        <dbReference type="ARBA" id="ARBA00023136"/>
    </source>
</evidence>
<evidence type="ECO:0000313" key="8">
    <source>
        <dbReference type="Proteomes" id="UP001049176"/>
    </source>
</evidence>
<feature type="transmembrane region" description="Helical" evidence="6">
    <location>
        <begin position="12"/>
        <end position="32"/>
    </location>
</feature>
<dbReference type="Proteomes" id="UP001049176">
    <property type="component" value="Chromosome 9"/>
</dbReference>
<name>A0A9P7RQE3_9AGAR</name>
<evidence type="ECO:0000256" key="3">
    <source>
        <dbReference type="ARBA" id="ARBA00022692"/>
    </source>
</evidence>
<keyword evidence="5 6" id="KW-0472">Membrane</keyword>
<evidence type="ECO:0000313" key="7">
    <source>
        <dbReference type="EMBL" id="KAG7087804.1"/>
    </source>
</evidence>
<accession>A0A9P7RQE3</accession>
<sequence>MDGSRSLETNWTASLSVTFGTSQLLVAGISIYHPEWVATQWQTYLILLGITLLCTSVGMYFNDVLPTLDILSAYWTLLGVIILLICLSVKAAVGRHSASNALGRFDPSASGWTPGWSFFIGLLPVRLPHILVHIS</sequence>
<organism evidence="7 8">
    <name type="scientific">Marasmius oreades</name>
    <name type="common">fairy-ring Marasmius</name>
    <dbReference type="NCBI Taxonomy" id="181124"/>
    <lineage>
        <taxon>Eukaryota</taxon>
        <taxon>Fungi</taxon>
        <taxon>Dikarya</taxon>
        <taxon>Basidiomycota</taxon>
        <taxon>Agaricomycotina</taxon>
        <taxon>Agaricomycetes</taxon>
        <taxon>Agaricomycetidae</taxon>
        <taxon>Agaricales</taxon>
        <taxon>Marasmiineae</taxon>
        <taxon>Marasmiaceae</taxon>
        <taxon>Marasmius</taxon>
    </lineage>
</organism>
<keyword evidence="3 6" id="KW-0812">Transmembrane</keyword>